<name>A0A7W2FQU1_9VIBR</name>
<protein>
    <submittedName>
        <fullName evidence="7">Sigma-54-dependent Fis family transcriptional regulator</fullName>
    </submittedName>
</protein>
<dbReference type="Pfam" id="PF00158">
    <property type="entry name" value="Sigma54_activat"/>
    <property type="match status" value="1"/>
</dbReference>
<dbReference type="GO" id="GO:0005524">
    <property type="term" value="F:ATP binding"/>
    <property type="evidence" value="ECO:0007669"/>
    <property type="project" value="UniProtKB-KW"/>
</dbReference>
<dbReference type="InterPro" id="IPR002078">
    <property type="entry name" value="Sigma_54_int"/>
</dbReference>
<evidence type="ECO:0000313" key="7">
    <source>
        <dbReference type="EMBL" id="MBA5762584.1"/>
    </source>
</evidence>
<evidence type="ECO:0000259" key="6">
    <source>
        <dbReference type="PROSITE" id="PS50045"/>
    </source>
</evidence>
<evidence type="ECO:0000256" key="2">
    <source>
        <dbReference type="ARBA" id="ARBA00022840"/>
    </source>
</evidence>
<comment type="caution">
    <text evidence="7">The sequence shown here is derived from an EMBL/GenBank/DDBJ whole genome shotgun (WGS) entry which is preliminary data.</text>
</comment>
<evidence type="ECO:0000256" key="3">
    <source>
        <dbReference type="ARBA" id="ARBA00023015"/>
    </source>
</evidence>
<dbReference type="InterPro" id="IPR025944">
    <property type="entry name" value="Sigma_54_int_dom_CS"/>
</dbReference>
<evidence type="ECO:0000256" key="4">
    <source>
        <dbReference type="ARBA" id="ARBA00023125"/>
    </source>
</evidence>
<evidence type="ECO:0000256" key="5">
    <source>
        <dbReference type="ARBA" id="ARBA00023163"/>
    </source>
</evidence>
<dbReference type="Proteomes" id="UP000571701">
    <property type="component" value="Unassembled WGS sequence"/>
</dbReference>
<gene>
    <name evidence="7" type="ORF">H2O73_09530</name>
</gene>
<dbReference type="AlphaFoldDB" id="A0A7W2FQU1"/>
<dbReference type="RefSeq" id="WP_182108613.1">
    <property type="nucleotide sequence ID" value="NZ_JACFYF010000004.1"/>
</dbReference>
<keyword evidence="3" id="KW-0805">Transcription regulation</keyword>
<accession>A0A7W2FQU1</accession>
<dbReference type="GO" id="GO:0043565">
    <property type="term" value="F:sequence-specific DNA binding"/>
    <property type="evidence" value="ECO:0007669"/>
    <property type="project" value="InterPro"/>
</dbReference>
<evidence type="ECO:0000313" key="8">
    <source>
        <dbReference type="Proteomes" id="UP000571701"/>
    </source>
</evidence>
<dbReference type="SUPFAM" id="SSF46689">
    <property type="entry name" value="Homeodomain-like"/>
    <property type="match status" value="1"/>
</dbReference>
<dbReference type="InterPro" id="IPR058031">
    <property type="entry name" value="AAA_lid_NorR"/>
</dbReference>
<keyword evidence="1" id="KW-0547">Nucleotide-binding</keyword>
<dbReference type="InterPro" id="IPR003593">
    <property type="entry name" value="AAA+_ATPase"/>
</dbReference>
<keyword evidence="8" id="KW-1185">Reference proteome</keyword>
<dbReference type="SUPFAM" id="SSF52540">
    <property type="entry name" value="P-loop containing nucleoside triphosphate hydrolases"/>
    <property type="match status" value="1"/>
</dbReference>
<keyword evidence="5" id="KW-0804">Transcription</keyword>
<sequence length="308" mass="34354">MTFHAHNPMTDKLLIGDSPQIKSVLALLEKYALSDVEVLIQGETGCGKGVCARLIHQLSSRKHHPFITVNCGAIPSGLIASELFGHKRGAFTGALFNHAGFIKRAERGTLFLDEVSDMPPDLQVSLLHFLDQKKILALGSDKETDVDSRIIAASHIDLLQQVESGKFREDLYYRLNILPLNVPPLRERDGDILQLANYFLAQIHTSQAHQFSSQAETKLLSYHWPGNVRELKNVLTRAIVLCEKNIINQEDLGLPEQCNKVPACSLSKLSVENAIEDSHHNMSAAARKLGISRTTLYRLMKKYQINPC</sequence>
<dbReference type="PROSITE" id="PS50045">
    <property type="entry name" value="SIGMA54_INTERACT_4"/>
    <property type="match status" value="1"/>
</dbReference>
<dbReference type="SMART" id="SM00382">
    <property type="entry name" value="AAA"/>
    <property type="match status" value="1"/>
</dbReference>
<dbReference type="PRINTS" id="PR01590">
    <property type="entry name" value="HTHFIS"/>
</dbReference>
<dbReference type="Pfam" id="PF02954">
    <property type="entry name" value="HTH_8"/>
    <property type="match status" value="1"/>
</dbReference>
<dbReference type="InterPro" id="IPR027417">
    <property type="entry name" value="P-loop_NTPase"/>
</dbReference>
<dbReference type="PANTHER" id="PTHR32071:SF117">
    <property type="entry name" value="PTS-DEPENDENT DIHYDROXYACETONE KINASE OPERON REGULATORY PROTEIN-RELATED"/>
    <property type="match status" value="1"/>
</dbReference>
<dbReference type="PANTHER" id="PTHR32071">
    <property type="entry name" value="TRANSCRIPTIONAL REGULATORY PROTEIN"/>
    <property type="match status" value="1"/>
</dbReference>
<dbReference type="FunFam" id="3.40.50.300:FF:000006">
    <property type="entry name" value="DNA-binding transcriptional regulator NtrC"/>
    <property type="match status" value="1"/>
</dbReference>
<dbReference type="EMBL" id="JACFYF010000004">
    <property type="protein sequence ID" value="MBA5762584.1"/>
    <property type="molecule type" value="Genomic_DNA"/>
</dbReference>
<dbReference type="Gene3D" id="3.40.50.300">
    <property type="entry name" value="P-loop containing nucleotide triphosphate hydrolases"/>
    <property type="match status" value="1"/>
</dbReference>
<dbReference type="PROSITE" id="PS00688">
    <property type="entry name" value="SIGMA54_INTERACT_3"/>
    <property type="match status" value="1"/>
</dbReference>
<feature type="domain" description="Sigma-54 factor interaction" evidence="6">
    <location>
        <begin position="14"/>
        <end position="240"/>
    </location>
</feature>
<evidence type="ECO:0000256" key="1">
    <source>
        <dbReference type="ARBA" id="ARBA00022741"/>
    </source>
</evidence>
<reference evidence="7 8" key="1">
    <citation type="submission" date="2020-07" db="EMBL/GenBank/DDBJ databases">
        <title>Vibrio marinisediminis sp. nov., isolated from marine sediment.</title>
        <authorList>
            <person name="Ji X."/>
        </authorList>
    </citation>
    <scope>NUCLEOTIDE SEQUENCE [LARGE SCALE GENOMIC DNA]</scope>
    <source>
        <strain evidence="7 8">404</strain>
    </source>
</reference>
<dbReference type="GO" id="GO:0006355">
    <property type="term" value="P:regulation of DNA-templated transcription"/>
    <property type="evidence" value="ECO:0007669"/>
    <property type="project" value="InterPro"/>
</dbReference>
<dbReference type="InterPro" id="IPR009057">
    <property type="entry name" value="Homeodomain-like_sf"/>
</dbReference>
<organism evidence="7 8">
    <name type="scientific">Vibrio marinisediminis</name>
    <dbReference type="NCBI Taxonomy" id="2758441"/>
    <lineage>
        <taxon>Bacteria</taxon>
        <taxon>Pseudomonadati</taxon>
        <taxon>Pseudomonadota</taxon>
        <taxon>Gammaproteobacteria</taxon>
        <taxon>Vibrionales</taxon>
        <taxon>Vibrionaceae</taxon>
        <taxon>Vibrio</taxon>
    </lineage>
</organism>
<keyword evidence="2" id="KW-0067">ATP-binding</keyword>
<dbReference type="Gene3D" id="1.10.8.60">
    <property type="match status" value="1"/>
</dbReference>
<keyword evidence="4" id="KW-0238">DNA-binding</keyword>
<dbReference type="Pfam" id="PF25601">
    <property type="entry name" value="AAA_lid_14"/>
    <property type="match status" value="1"/>
</dbReference>
<dbReference type="Gene3D" id="1.10.10.60">
    <property type="entry name" value="Homeodomain-like"/>
    <property type="match status" value="1"/>
</dbReference>
<dbReference type="CDD" id="cd00009">
    <property type="entry name" value="AAA"/>
    <property type="match status" value="1"/>
</dbReference>
<dbReference type="InterPro" id="IPR002197">
    <property type="entry name" value="HTH_Fis"/>
</dbReference>
<proteinExistence type="predicted"/>